<dbReference type="Gene3D" id="2.60.40.10">
    <property type="entry name" value="Immunoglobulins"/>
    <property type="match status" value="1"/>
</dbReference>
<evidence type="ECO:0000259" key="2">
    <source>
        <dbReference type="PROSITE" id="PS51166"/>
    </source>
</evidence>
<organism evidence="3 4">
    <name type="scientific">Microtus ochrogaster</name>
    <name type="common">Prairie vole</name>
    <dbReference type="NCBI Taxonomy" id="79684"/>
    <lineage>
        <taxon>Eukaryota</taxon>
        <taxon>Metazoa</taxon>
        <taxon>Chordata</taxon>
        <taxon>Craniata</taxon>
        <taxon>Vertebrata</taxon>
        <taxon>Euteleostomi</taxon>
        <taxon>Mammalia</taxon>
        <taxon>Eutheria</taxon>
        <taxon>Euarchontoglires</taxon>
        <taxon>Glires</taxon>
        <taxon>Rodentia</taxon>
        <taxon>Myomorpha</taxon>
        <taxon>Muroidea</taxon>
        <taxon>Cricetidae</taxon>
        <taxon>Arvicolinae</taxon>
        <taxon>Microtus</taxon>
    </lineage>
</organism>
<dbReference type="InterPro" id="IPR002044">
    <property type="entry name" value="CBM20"/>
</dbReference>
<dbReference type="PROSITE" id="PS51166">
    <property type="entry name" value="CBM20"/>
    <property type="match status" value="1"/>
</dbReference>
<feature type="region of interest" description="Disordered" evidence="1">
    <location>
        <begin position="95"/>
        <end position="177"/>
    </location>
</feature>
<dbReference type="InterPro" id="IPR013784">
    <property type="entry name" value="Carb-bd-like_fold"/>
</dbReference>
<reference evidence="3" key="1">
    <citation type="submission" date="2020-03" db="EMBL/GenBank/DDBJ databases">
        <title>Studies in the Genomics of Life Span.</title>
        <authorList>
            <person name="Glass D."/>
        </authorList>
    </citation>
    <scope>NUCLEOTIDE SEQUENCE</scope>
    <source>
        <strain evidence="3">LTLLF</strain>
        <tissue evidence="3">Muscle</tissue>
    </source>
</reference>
<dbReference type="FunFam" id="2.60.40.10:FF:001039">
    <property type="entry name" value="laforin isoform X1"/>
    <property type="match status" value="1"/>
</dbReference>
<protein>
    <submittedName>
        <fullName evidence="3">Laforin</fullName>
    </submittedName>
</protein>
<evidence type="ECO:0000256" key="1">
    <source>
        <dbReference type="SAM" id="MobiDB-lite"/>
    </source>
</evidence>
<feature type="compositionally biased region" description="Low complexity" evidence="1">
    <location>
        <begin position="165"/>
        <end position="177"/>
    </location>
</feature>
<dbReference type="InterPro" id="IPR042942">
    <property type="entry name" value="Laforin"/>
</dbReference>
<dbReference type="EMBL" id="JAATJU010000001">
    <property type="protein sequence ID" value="KAH0521580.1"/>
    <property type="molecule type" value="Genomic_DNA"/>
</dbReference>
<dbReference type="SMART" id="SM01065">
    <property type="entry name" value="CBM_2"/>
    <property type="match status" value="1"/>
</dbReference>
<evidence type="ECO:0000313" key="3">
    <source>
        <dbReference type="EMBL" id="KAH0521580.1"/>
    </source>
</evidence>
<sequence>MLFRFGVVVPPSVAGARLELLLVGSRPELGRWEPRGAVRLRPAGTAALALQEPGLWLAEVELAPDNEAAAAAGEDTGRVDTFWYKFLQREPGGELRWEGTAHPGLGARTPRLPHAPRRRLGGPVMLSSPVQRGRCLRRAPRSSRAPEHTPLSVTASPLDLPTYLTPPRCTRSCPRPD</sequence>
<dbReference type="PANTHER" id="PTHR46864:SF1">
    <property type="entry name" value="LAFORIN"/>
    <property type="match status" value="1"/>
</dbReference>
<proteinExistence type="predicted"/>
<dbReference type="GO" id="GO:0005634">
    <property type="term" value="C:nucleus"/>
    <property type="evidence" value="ECO:0007669"/>
    <property type="project" value="TreeGrafter"/>
</dbReference>
<evidence type="ECO:0000313" key="4">
    <source>
        <dbReference type="Proteomes" id="UP000710432"/>
    </source>
</evidence>
<gene>
    <name evidence="3" type="ORF">LTLLF_100085</name>
</gene>
<dbReference type="Pfam" id="PF00686">
    <property type="entry name" value="CBM_20"/>
    <property type="match status" value="1"/>
</dbReference>
<name>A0A8J6H2C5_MICOH</name>
<dbReference type="PANTHER" id="PTHR46864">
    <property type="entry name" value="LAFORIN"/>
    <property type="match status" value="1"/>
</dbReference>
<comment type="caution">
    <text evidence="3">The sequence shown here is derived from an EMBL/GenBank/DDBJ whole genome shotgun (WGS) entry which is preliminary data.</text>
</comment>
<dbReference type="AlphaFoldDB" id="A0A8J6H2C5"/>
<dbReference type="GO" id="GO:0005737">
    <property type="term" value="C:cytoplasm"/>
    <property type="evidence" value="ECO:0007669"/>
    <property type="project" value="TreeGrafter"/>
</dbReference>
<dbReference type="InterPro" id="IPR013783">
    <property type="entry name" value="Ig-like_fold"/>
</dbReference>
<dbReference type="GO" id="GO:0004725">
    <property type="term" value="F:protein tyrosine phosphatase activity"/>
    <property type="evidence" value="ECO:0007669"/>
    <property type="project" value="InterPro"/>
</dbReference>
<dbReference type="SUPFAM" id="SSF49452">
    <property type="entry name" value="Starch-binding domain-like"/>
    <property type="match status" value="1"/>
</dbReference>
<feature type="domain" description="CBM20" evidence="2">
    <location>
        <begin position="1"/>
        <end position="132"/>
    </location>
</feature>
<dbReference type="GO" id="GO:2001070">
    <property type="term" value="F:starch binding"/>
    <property type="evidence" value="ECO:0007669"/>
    <property type="project" value="InterPro"/>
</dbReference>
<accession>A0A8J6H2C5</accession>
<dbReference type="Proteomes" id="UP000710432">
    <property type="component" value="Unassembled WGS sequence"/>
</dbReference>